<proteinExistence type="predicted"/>
<dbReference type="Proteomes" id="UP001060085">
    <property type="component" value="Linkage Group LG08"/>
</dbReference>
<organism evidence="1 2">
    <name type="scientific">Catharanthus roseus</name>
    <name type="common">Madagascar periwinkle</name>
    <name type="synonym">Vinca rosea</name>
    <dbReference type="NCBI Taxonomy" id="4058"/>
    <lineage>
        <taxon>Eukaryota</taxon>
        <taxon>Viridiplantae</taxon>
        <taxon>Streptophyta</taxon>
        <taxon>Embryophyta</taxon>
        <taxon>Tracheophyta</taxon>
        <taxon>Spermatophyta</taxon>
        <taxon>Magnoliopsida</taxon>
        <taxon>eudicotyledons</taxon>
        <taxon>Gunneridae</taxon>
        <taxon>Pentapetalae</taxon>
        <taxon>asterids</taxon>
        <taxon>lamiids</taxon>
        <taxon>Gentianales</taxon>
        <taxon>Apocynaceae</taxon>
        <taxon>Rauvolfioideae</taxon>
        <taxon>Vinceae</taxon>
        <taxon>Catharanthinae</taxon>
        <taxon>Catharanthus</taxon>
    </lineage>
</organism>
<protein>
    <submittedName>
        <fullName evidence="1">Uncharacterized protein</fullName>
    </submittedName>
</protein>
<evidence type="ECO:0000313" key="2">
    <source>
        <dbReference type="Proteomes" id="UP001060085"/>
    </source>
</evidence>
<dbReference type="EMBL" id="CM044708">
    <property type="protein sequence ID" value="KAI5648528.1"/>
    <property type="molecule type" value="Genomic_DNA"/>
</dbReference>
<accession>A0ACB9ZLQ4</accession>
<gene>
    <name evidence="1" type="ORF">M9H77_34533</name>
</gene>
<evidence type="ECO:0000313" key="1">
    <source>
        <dbReference type="EMBL" id="KAI5648528.1"/>
    </source>
</evidence>
<keyword evidence="2" id="KW-1185">Reference proteome</keyword>
<name>A0ACB9ZLQ4_CATRO</name>
<comment type="caution">
    <text evidence="1">The sequence shown here is derived from an EMBL/GenBank/DDBJ whole genome shotgun (WGS) entry which is preliminary data.</text>
</comment>
<reference evidence="2" key="1">
    <citation type="journal article" date="2023" name="Nat. Plants">
        <title>Single-cell RNA sequencing provides a high-resolution roadmap for understanding the multicellular compartmentation of specialized metabolism.</title>
        <authorList>
            <person name="Sun S."/>
            <person name="Shen X."/>
            <person name="Li Y."/>
            <person name="Li Y."/>
            <person name="Wang S."/>
            <person name="Li R."/>
            <person name="Zhang H."/>
            <person name="Shen G."/>
            <person name="Guo B."/>
            <person name="Wei J."/>
            <person name="Xu J."/>
            <person name="St-Pierre B."/>
            <person name="Chen S."/>
            <person name="Sun C."/>
        </authorList>
    </citation>
    <scope>NUCLEOTIDE SEQUENCE [LARGE SCALE GENOMIC DNA]</scope>
</reference>
<sequence>MGLSDKQDALVKQSWELLKQDIPKNSIRFFTLILEMAPDSKQMFSFTKDTINIEDNPPLKAHAAKLFMMTCEAAIQLREKGQVVVSNTTLKHLGSVHSDKGVMEPQFEIVKEAFLTTLKEAMGGKWSEEMKEAWLEAYDELAAAIKIEMKQESREQKMEFSEEQEALVKEAWEMMQQNIPEFSIRFFSLILEIAPSAKSLFSYLSQSDEYEVPQDNPQLRAHAATVFKMTCEAAVQLREKNEIVLSNTTLDDIAAVHHQRGVSKTHFPIMRAALLKTVKEAVGDEKYTDEMEEAWRIAFDELANAITEGMKAKEEEAEDP</sequence>